<proteinExistence type="predicted"/>
<accession>I2GU15</accession>
<dbReference type="Pfam" id="PF05015">
    <property type="entry name" value="HigB-like_toxin"/>
    <property type="match status" value="1"/>
</dbReference>
<evidence type="ECO:0000313" key="1">
    <source>
        <dbReference type="EMBL" id="CCH57616.1"/>
    </source>
</evidence>
<dbReference type="Gene3D" id="3.30.2310.20">
    <property type="entry name" value="RelE-like"/>
    <property type="match status" value="1"/>
</dbReference>
<name>I2GU15_9BACT</name>
<dbReference type="InterPro" id="IPR007711">
    <property type="entry name" value="HigB-1"/>
</dbReference>
<dbReference type="PANTHER" id="PTHR40266">
    <property type="entry name" value="TOXIN HIGB-1"/>
    <property type="match status" value="1"/>
</dbReference>
<keyword evidence="2" id="KW-1185">Reference proteome</keyword>
<dbReference type="RefSeq" id="WP_015056951.1">
    <property type="nucleotide sequence ID" value="NC_019017.1"/>
</dbReference>
<dbReference type="PANTHER" id="PTHR40266:SF2">
    <property type="entry name" value="TOXIN HIGB-1"/>
    <property type="match status" value="1"/>
</dbReference>
<keyword evidence="1" id="KW-0614">Plasmid</keyword>
<dbReference type="InterPro" id="IPR035093">
    <property type="entry name" value="RelE/ParE_toxin_dom_sf"/>
</dbReference>
<dbReference type="EMBL" id="HE805916">
    <property type="protein sequence ID" value="CCH57616.1"/>
    <property type="molecule type" value="Genomic_DNA"/>
</dbReference>
<geneLocation type="plasmid" evidence="1 2">
    <name>pFLIM01</name>
</geneLocation>
<dbReference type="OrthoDB" id="9801102at2"/>
<reference evidence="1 2" key="1">
    <citation type="journal article" date="2012" name="J. Bacteriol.">
        <title>Genome Sequence of the Filamentous Bacterium Fibrisoma limi BUZ 3T.</title>
        <authorList>
            <person name="Filippini M."/>
            <person name="Qi W."/>
            <person name="Jaenicke S."/>
            <person name="Goesmann A."/>
            <person name="Smits T.H."/>
            <person name="Bagheri H.C."/>
        </authorList>
    </citation>
    <scope>NUCLEOTIDE SEQUENCE [LARGE SCALE GENOMIC DNA]</scope>
    <source>
        <strain evidence="2">BUZ 3T</strain>
        <plasmid evidence="1 2">pFLIM01</plasmid>
    </source>
</reference>
<sequence length="103" mass="12270">MLVTFNNDYLEKLYHKQKVPGKPRYDQSVVDIFIRRIDQFIAADNSGELRQLKSLHFEALKGDKQGLYSVRINRQYRTEFRLSYDQVELIEIVTIEDLSNHYS</sequence>
<dbReference type="SUPFAM" id="SSF143011">
    <property type="entry name" value="RelE-like"/>
    <property type="match status" value="1"/>
</dbReference>
<dbReference type="Proteomes" id="UP000009309">
    <property type="component" value="Plasmid pFLIM01"/>
</dbReference>
<protein>
    <submittedName>
        <fullName evidence="1">Proteic killer suppression protein</fullName>
    </submittedName>
</protein>
<evidence type="ECO:0000313" key="2">
    <source>
        <dbReference type="Proteomes" id="UP000009309"/>
    </source>
</evidence>
<dbReference type="AlphaFoldDB" id="I2GU15"/>
<organism evidence="1 2">
    <name type="scientific">Fibrisoma limi BUZ 3</name>
    <dbReference type="NCBI Taxonomy" id="1185876"/>
    <lineage>
        <taxon>Bacteria</taxon>
        <taxon>Pseudomonadati</taxon>
        <taxon>Bacteroidota</taxon>
        <taxon>Cytophagia</taxon>
        <taxon>Cytophagales</taxon>
        <taxon>Spirosomataceae</taxon>
        <taxon>Fibrisoma</taxon>
    </lineage>
</organism>
<gene>
    <name evidence="1" type="ORF">BN8_p06812</name>
</gene>